<evidence type="ECO:0000313" key="9">
    <source>
        <dbReference type="EMBL" id="MDN4486966.1"/>
    </source>
</evidence>
<comment type="similarity">
    <text evidence="1">Belongs to the peroxiredoxin family. AhpC/Prx1 subfamily.</text>
</comment>
<evidence type="ECO:0000256" key="3">
    <source>
        <dbReference type="ARBA" id="ARBA00022862"/>
    </source>
</evidence>
<dbReference type="PIRSF" id="PIRSF000239">
    <property type="entry name" value="AHPC"/>
    <property type="match status" value="1"/>
</dbReference>
<reference evidence="9" key="1">
    <citation type="submission" date="2023-06" db="EMBL/GenBank/DDBJ databases">
        <title>Sysu t00039.</title>
        <authorList>
            <person name="Gao L."/>
            <person name="Fang B.-Z."/>
            <person name="Li W.-J."/>
        </authorList>
    </citation>
    <scope>NUCLEOTIDE SEQUENCE</scope>
    <source>
        <strain evidence="9">SYSU T00039</strain>
    </source>
</reference>
<accession>A0AAW7M8E9</accession>
<dbReference type="RefSeq" id="WP_301120444.1">
    <property type="nucleotide sequence ID" value="NZ_JAUHPX010000001.1"/>
</dbReference>
<proteinExistence type="inferred from homology"/>
<dbReference type="Proteomes" id="UP001172756">
    <property type="component" value="Unassembled WGS sequence"/>
</dbReference>
<dbReference type="InterPro" id="IPR024706">
    <property type="entry name" value="Peroxiredoxin_AhpC-typ"/>
</dbReference>
<dbReference type="Proteomes" id="UP001172737">
    <property type="component" value="Unassembled WGS sequence"/>
</dbReference>
<evidence type="ECO:0000313" key="8">
    <source>
        <dbReference type="EMBL" id="MDN4482315.1"/>
    </source>
</evidence>
<dbReference type="InterPro" id="IPR000866">
    <property type="entry name" value="AhpC/TSA"/>
</dbReference>
<dbReference type="InterPro" id="IPR050217">
    <property type="entry name" value="Peroxiredoxin"/>
</dbReference>
<dbReference type="PROSITE" id="PS51352">
    <property type="entry name" value="THIOREDOXIN_2"/>
    <property type="match status" value="1"/>
</dbReference>
<evidence type="ECO:0000313" key="11">
    <source>
        <dbReference type="Proteomes" id="UP001172756"/>
    </source>
</evidence>
<dbReference type="Gene3D" id="3.40.30.10">
    <property type="entry name" value="Glutaredoxin"/>
    <property type="match status" value="1"/>
</dbReference>
<dbReference type="InterPro" id="IPR013766">
    <property type="entry name" value="Thioredoxin_domain"/>
</dbReference>
<keyword evidence="2" id="KW-0575">Peroxidase</keyword>
<evidence type="ECO:0000256" key="1">
    <source>
        <dbReference type="ARBA" id="ARBA00009796"/>
    </source>
</evidence>
<keyword evidence="5" id="KW-0676">Redox-active center</keyword>
<dbReference type="PANTHER" id="PTHR10681:SF121">
    <property type="entry name" value="ALKYL HYDROPEROXIDE REDUCTASE C"/>
    <property type="match status" value="1"/>
</dbReference>
<dbReference type="AlphaFoldDB" id="A0AAW7M8E9"/>
<evidence type="ECO:0000256" key="2">
    <source>
        <dbReference type="ARBA" id="ARBA00022559"/>
    </source>
</evidence>
<feature type="domain" description="Thioredoxin" evidence="7">
    <location>
        <begin position="4"/>
        <end position="154"/>
    </location>
</feature>
<feature type="active site" description="Cysteine sulfenic acid (-SOH) intermediate; for peroxidase activity" evidence="6">
    <location>
        <position position="46"/>
    </location>
</feature>
<keyword evidence="10" id="KW-1185">Reference proteome</keyword>
<dbReference type="GO" id="GO:0042744">
    <property type="term" value="P:hydrogen peroxide catabolic process"/>
    <property type="evidence" value="ECO:0007669"/>
    <property type="project" value="TreeGrafter"/>
</dbReference>
<dbReference type="GO" id="GO:0045454">
    <property type="term" value="P:cell redox homeostasis"/>
    <property type="evidence" value="ECO:0007669"/>
    <property type="project" value="TreeGrafter"/>
</dbReference>
<dbReference type="SUPFAM" id="SSF52833">
    <property type="entry name" value="Thioredoxin-like"/>
    <property type="match status" value="1"/>
</dbReference>
<keyword evidence="3" id="KW-0049">Antioxidant</keyword>
<dbReference type="InterPro" id="IPR036249">
    <property type="entry name" value="Thioredoxin-like_sf"/>
</dbReference>
<dbReference type="GO" id="GO:0005829">
    <property type="term" value="C:cytosol"/>
    <property type="evidence" value="ECO:0007669"/>
    <property type="project" value="TreeGrafter"/>
</dbReference>
<evidence type="ECO:0000256" key="6">
    <source>
        <dbReference type="PIRSR" id="PIRSR000239-1"/>
    </source>
</evidence>
<evidence type="ECO:0000256" key="5">
    <source>
        <dbReference type="ARBA" id="ARBA00023284"/>
    </source>
</evidence>
<evidence type="ECO:0000259" key="7">
    <source>
        <dbReference type="PROSITE" id="PS51352"/>
    </source>
</evidence>
<reference evidence="8 11" key="2">
    <citation type="submission" date="2023-06" db="EMBL/GenBank/DDBJ databases">
        <title>SYSU T0a273.</title>
        <authorList>
            <person name="Gao L."/>
            <person name="Fang B.-Z."/>
            <person name="Li W.-J."/>
        </authorList>
    </citation>
    <scope>NUCLEOTIDE SEQUENCE [LARGE SCALE GENOMIC DNA]</scope>
    <source>
        <strain evidence="8 11">SYSU T0a273</strain>
    </source>
</reference>
<keyword evidence="4" id="KW-0560">Oxidoreductase</keyword>
<protein>
    <submittedName>
        <fullName evidence="9">Redoxin domain-containing protein</fullName>
    </submittedName>
</protein>
<dbReference type="PANTHER" id="PTHR10681">
    <property type="entry name" value="THIOREDOXIN PEROXIDASE"/>
    <property type="match status" value="1"/>
</dbReference>
<dbReference type="GO" id="GO:0006979">
    <property type="term" value="P:response to oxidative stress"/>
    <property type="evidence" value="ECO:0007669"/>
    <property type="project" value="TreeGrafter"/>
</dbReference>
<dbReference type="EMBL" id="JAUHQB010000001">
    <property type="protein sequence ID" value="MDN4482315.1"/>
    <property type="molecule type" value="Genomic_DNA"/>
</dbReference>
<sequence length="154" mass="16906">MSHPLIGAPAPTFAMTNTHGRTVTSAQLSGTAYMLVFVPFAFSDTCTNELIDLRGAEDLLARDDLKVIVVSCDSIYTLKAWADTHSYKAELLSDFWPHGEVSRQYGVFNPQKGLATRGTFLVDAAGVVRWAIVNPEGEARDLADYRRAVIDLLD</sequence>
<dbReference type="GO" id="GO:0008379">
    <property type="term" value="F:thioredoxin peroxidase activity"/>
    <property type="evidence" value="ECO:0007669"/>
    <property type="project" value="TreeGrafter"/>
</dbReference>
<comment type="caution">
    <text evidence="9">The sequence shown here is derived from an EMBL/GenBank/DDBJ whole genome shotgun (WGS) entry which is preliminary data.</text>
</comment>
<dbReference type="EMBL" id="JAUHPX010000001">
    <property type="protein sequence ID" value="MDN4486966.1"/>
    <property type="molecule type" value="Genomic_DNA"/>
</dbReference>
<gene>
    <name evidence="8" type="ORF">QQ002_02030</name>
    <name evidence="9" type="ORF">QQX10_02170</name>
</gene>
<dbReference type="Pfam" id="PF00578">
    <property type="entry name" value="AhpC-TSA"/>
    <property type="match status" value="1"/>
</dbReference>
<evidence type="ECO:0000256" key="4">
    <source>
        <dbReference type="ARBA" id="ARBA00023002"/>
    </source>
</evidence>
<evidence type="ECO:0000313" key="10">
    <source>
        <dbReference type="Proteomes" id="UP001172737"/>
    </source>
</evidence>
<dbReference type="GO" id="GO:0033554">
    <property type="term" value="P:cellular response to stress"/>
    <property type="evidence" value="ECO:0007669"/>
    <property type="project" value="TreeGrafter"/>
</dbReference>
<organism evidence="9 10">
    <name type="scientific">Demequina lignilytica</name>
    <dbReference type="NCBI Taxonomy" id="3051663"/>
    <lineage>
        <taxon>Bacteria</taxon>
        <taxon>Bacillati</taxon>
        <taxon>Actinomycetota</taxon>
        <taxon>Actinomycetes</taxon>
        <taxon>Micrococcales</taxon>
        <taxon>Demequinaceae</taxon>
        <taxon>Demequina</taxon>
    </lineage>
</organism>
<name>A0AAW7M8E9_9MICO</name>